<proteinExistence type="predicted"/>
<keyword evidence="2" id="KW-1185">Reference proteome</keyword>
<dbReference type="Proteomes" id="UP000019030">
    <property type="component" value="Chromosome"/>
</dbReference>
<reference evidence="1 2" key="2">
    <citation type="submission" date="2015-03" db="EMBL/GenBank/DDBJ databases">
        <authorList>
            <person name="Chan K.-G."/>
        </authorList>
    </citation>
    <scope>NUCLEOTIDE SEQUENCE [LARGE SCALE GENOMIC DNA]</scope>
    <source>
        <strain evidence="1 2">RB-25</strain>
    </source>
</reference>
<dbReference type="InterPro" id="IPR025320">
    <property type="entry name" value="DUF4225"/>
</dbReference>
<accession>W0LKW3</accession>
<dbReference type="HOGENOM" id="CLU_070022_2_0_6"/>
<evidence type="ECO:0008006" key="3">
    <source>
        <dbReference type="Google" id="ProtNLM"/>
    </source>
</evidence>
<dbReference type="eggNOG" id="ENOG502ZZYJ">
    <property type="taxonomic scope" value="Bacteria"/>
</dbReference>
<dbReference type="RefSeq" id="WP_024911829.1">
    <property type="nucleotide sequence ID" value="NZ_CP007044.2"/>
</dbReference>
<dbReference type="KEGG" id="sfo:Z042_21385"/>
<reference evidence="1 2" key="1">
    <citation type="submission" date="2014-01" db="EMBL/GenBank/DDBJ databases">
        <title>Isolation of Serratia multitudinisentens RB-25 from Ex-Landfill site.</title>
        <authorList>
            <person name="Robson E.H.J."/>
        </authorList>
    </citation>
    <scope>NUCLEOTIDE SEQUENCE [LARGE SCALE GENOMIC DNA]</scope>
    <source>
        <strain evidence="1 2">RB-25</strain>
    </source>
</reference>
<organism evidence="1 2">
    <name type="scientific">Chania multitudinisentens RB-25</name>
    <dbReference type="NCBI Taxonomy" id="1441930"/>
    <lineage>
        <taxon>Bacteria</taxon>
        <taxon>Pseudomonadati</taxon>
        <taxon>Pseudomonadota</taxon>
        <taxon>Gammaproteobacteria</taxon>
        <taxon>Enterobacterales</taxon>
        <taxon>Yersiniaceae</taxon>
        <taxon>Chania</taxon>
    </lineage>
</organism>
<name>W0LKW3_9GAMM</name>
<dbReference type="Pfam" id="PF13988">
    <property type="entry name" value="DUF4225"/>
    <property type="match status" value="1"/>
</dbReference>
<dbReference type="AlphaFoldDB" id="W0LKW3"/>
<dbReference type="PATRIC" id="fig|1441930.4.peg.4223"/>
<dbReference type="OrthoDB" id="6506664at2"/>
<dbReference type="STRING" id="1441930.Z042_21385"/>
<gene>
    <name evidence="1" type="ORF">Z042_21385</name>
</gene>
<sequence length="271" mass="30108">MDNYFGFREQVKNYYLEMALAEAHALTRIANRASAFYLKNTQVRFSFRKEIDDLVNRHLSTCRAATTQEGQRNAFVCLKAEHNSLRMQYESLQLNKAAKAVYLEIKKENGIYTYVVKAVGVVAGISQLASGIAMVIASQVTVVSGVTGVLLICHGTNNIYENAQYFFTGEEHTGYLRDLYRWTSTNVGYGEHGGDILYAGMDLSLSLRALFGKVLVPNGRSLLGISGRGVDTERLFYAMYNDSVTGFKTMGKFSLSLEIVGDYITISGAMK</sequence>
<protein>
    <recommendedName>
        <fullName evidence="3">DUF4225 domain-containing protein</fullName>
    </recommendedName>
</protein>
<evidence type="ECO:0000313" key="1">
    <source>
        <dbReference type="EMBL" id="AHG22957.1"/>
    </source>
</evidence>
<dbReference type="EMBL" id="CP007044">
    <property type="protein sequence ID" value="AHG22957.1"/>
    <property type="molecule type" value="Genomic_DNA"/>
</dbReference>
<evidence type="ECO:0000313" key="2">
    <source>
        <dbReference type="Proteomes" id="UP000019030"/>
    </source>
</evidence>